<organism evidence="10 11">
    <name type="scientific">Mycena belliarum</name>
    <dbReference type="NCBI Taxonomy" id="1033014"/>
    <lineage>
        <taxon>Eukaryota</taxon>
        <taxon>Fungi</taxon>
        <taxon>Dikarya</taxon>
        <taxon>Basidiomycota</taxon>
        <taxon>Agaricomycotina</taxon>
        <taxon>Agaricomycetes</taxon>
        <taxon>Agaricomycetidae</taxon>
        <taxon>Agaricales</taxon>
        <taxon>Marasmiineae</taxon>
        <taxon>Mycenaceae</taxon>
        <taxon>Mycena</taxon>
    </lineage>
</organism>
<keyword evidence="8" id="KW-0503">Monooxygenase</keyword>
<dbReference type="InterPro" id="IPR001128">
    <property type="entry name" value="Cyt_P450"/>
</dbReference>
<dbReference type="GO" id="GO:0016705">
    <property type="term" value="F:oxidoreductase activity, acting on paired donors, with incorporation or reduction of molecular oxygen"/>
    <property type="evidence" value="ECO:0007669"/>
    <property type="project" value="InterPro"/>
</dbReference>
<evidence type="ECO:0000313" key="10">
    <source>
        <dbReference type="EMBL" id="KAJ7092872.1"/>
    </source>
</evidence>
<evidence type="ECO:0000256" key="2">
    <source>
        <dbReference type="ARBA" id="ARBA00005179"/>
    </source>
</evidence>
<dbReference type="InterPro" id="IPR002401">
    <property type="entry name" value="Cyt_P450_E_grp-I"/>
</dbReference>
<evidence type="ECO:0000256" key="6">
    <source>
        <dbReference type="ARBA" id="ARBA00023002"/>
    </source>
</evidence>
<evidence type="ECO:0000256" key="5">
    <source>
        <dbReference type="ARBA" id="ARBA00022723"/>
    </source>
</evidence>
<dbReference type="GO" id="GO:0004497">
    <property type="term" value="F:monooxygenase activity"/>
    <property type="evidence" value="ECO:0007669"/>
    <property type="project" value="UniProtKB-KW"/>
</dbReference>
<proteinExistence type="inferred from homology"/>
<keyword evidence="11" id="KW-1185">Reference proteome</keyword>
<dbReference type="PANTHER" id="PTHR46300:SF12">
    <property type="entry name" value="P450, PUTATIVE (EUROFUNG)-RELATED"/>
    <property type="match status" value="1"/>
</dbReference>
<dbReference type="PRINTS" id="PR00463">
    <property type="entry name" value="EP450I"/>
</dbReference>
<dbReference type="Gene3D" id="1.10.630.10">
    <property type="entry name" value="Cytochrome P450"/>
    <property type="match status" value="1"/>
</dbReference>
<dbReference type="InterPro" id="IPR036396">
    <property type="entry name" value="Cyt_P450_sf"/>
</dbReference>
<dbReference type="SUPFAM" id="SSF48264">
    <property type="entry name" value="Cytochrome P450"/>
    <property type="match status" value="1"/>
</dbReference>
<gene>
    <name evidence="10" type="ORF">B0H15DRAFT_972492</name>
</gene>
<keyword evidence="4" id="KW-0349">Heme</keyword>
<dbReference type="GO" id="GO:0020037">
    <property type="term" value="F:heme binding"/>
    <property type="evidence" value="ECO:0007669"/>
    <property type="project" value="InterPro"/>
</dbReference>
<dbReference type="InterPro" id="IPR050364">
    <property type="entry name" value="Cytochrome_P450_fung"/>
</dbReference>
<evidence type="ECO:0000256" key="3">
    <source>
        <dbReference type="ARBA" id="ARBA00010617"/>
    </source>
</evidence>
<dbReference type="AlphaFoldDB" id="A0AAD6U9I2"/>
<comment type="cofactor">
    <cofactor evidence="1">
        <name>heme</name>
        <dbReference type="ChEBI" id="CHEBI:30413"/>
    </cofactor>
</comment>
<comment type="similarity">
    <text evidence="3">Belongs to the cytochrome P450 family.</text>
</comment>
<sequence>MPLTSIDLALAGLGLFLLFKLATPRTGPAPPPGPKPLPIIGNLLDMPSGREWTTFAKWGEIYGDISSVKVFGRQMTILNNVHDAIALLDKKSAITSDRVIVPMGGELAGWNTTLGLIPYGDRFRNYRRLAHSLFGSRASMANFEPLEEQETHRFLQRILAEPTELQEHIRKTAGALILRVTYGYEVQEGNDPFVAVADVATTQLSLGTSPTGFVVNMIPPLRHIPSWFPGAGFKRIASSWRKTLNKMADEPYGFAKEQMAAGTADSSVVHSLLDGKKLSAEEEFDVKWMAASLYTGMDLTYRCPATVATIYAFFKAMVLYPDIQEKVQREIDSVVGNERLPLLADREQLPYTAAVTLETLRWHSVAPIGIPHRVTEDHVHDGHFLPKGGVVIANIWQMAHDPRVYPNPMLFNPERFLAKDGKKNELDPREIVFGFGRRKIGRALADASVFISIAMTLAVFDIKKDPRAPEIDTDHTAGMISHPTTFECLLEPRSERARELIAGEGR</sequence>
<name>A0AAD6U9I2_9AGAR</name>
<evidence type="ECO:0000256" key="1">
    <source>
        <dbReference type="ARBA" id="ARBA00001971"/>
    </source>
</evidence>
<keyword evidence="7" id="KW-0408">Iron</keyword>
<evidence type="ECO:0000256" key="8">
    <source>
        <dbReference type="ARBA" id="ARBA00023033"/>
    </source>
</evidence>
<comment type="caution">
    <text evidence="10">The sequence shown here is derived from an EMBL/GenBank/DDBJ whole genome shotgun (WGS) entry which is preliminary data.</text>
</comment>
<reference evidence="10" key="1">
    <citation type="submission" date="2023-03" db="EMBL/GenBank/DDBJ databases">
        <title>Massive genome expansion in bonnet fungi (Mycena s.s.) driven by repeated elements and novel gene families across ecological guilds.</title>
        <authorList>
            <consortium name="Lawrence Berkeley National Laboratory"/>
            <person name="Harder C.B."/>
            <person name="Miyauchi S."/>
            <person name="Viragh M."/>
            <person name="Kuo A."/>
            <person name="Thoen E."/>
            <person name="Andreopoulos B."/>
            <person name="Lu D."/>
            <person name="Skrede I."/>
            <person name="Drula E."/>
            <person name="Henrissat B."/>
            <person name="Morin E."/>
            <person name="Kohler A."/>
            <person name="Barry K."/>
            <person name="LaButti K."/>
            <person name="Morin E."/>
            <person name="Salamov A."/>
            <person name="Lipzen A."/>
            <person name="Mereny Z."/>
            <person name="Hegedus B."/>
            <person name="Baldrian P."/>
            <person name="Stursova M."/>
            <person name="Weitz H."/>
            <person name="Taylor A."/>
            <person name="Grigoriev I.V."/>
            <person name="Nagy L.G."/>
            <person name="Martin F."/>
            <person name="Kauserud H."/>
        </authorList>
    </citation>
    <scope>NUCLEOTIDE SEQUENCE</scope>
    <source>
        <strain evidence="10">CBHHK173m</strain>
    </source>
</reference>
<evidence type="ECO:0000313" key="11">
    <source>
        <dbReference type="Proteomes" id="UP001222325"/>
    </source>
</evidence>
<evidence type="ECO:0000256" key="4">
    <source>
        <dbReference type="ARBA" id="ARBA00022617"/>
    </source>
</evidence>
<dbReference type="Proteomes" id="UP001222325">
    <property type="component" value="Unassembled WGS sequence"/>
</dbReference>
<dbReference type="Pfam" id="PF00067">
    <property type="entry name" value="p450"/>
    <property type="match status" value="1"/>
</dbReference>
<dbReference type="EMBL" id="JARJCN010000017">
    <property type="protein sequence ID" value="KAJ7092872.1"/>
    <property type="molecule type" value="Genomic_DNA"/>
</dbReference>
<dbReference type="GO" id="GO:0005506">
    <property type="term" value="F:iron ion binding"/>
    <property type="evidence" value="ECO:0007669"/>
    <property type="project" value="InterPro"/>
</dbReference>
<comment type="pathway">
    <text evidence="2">Secondary metabolite biosynthesis.</text>
</comment>
<keyword evidence="5" id="KW-0479">Metal-binding</keyword>
<protein>
    <submittedName>
        <fullName evidence="10">Cytochrome P450</fullName>
    </submittedName>
</protein>
<keyword evidence="6" id="KW-0560">Oxidoreductase</keyword>
<feature type="signal peptide" evidence="9">
    <location>
        <begin position="1"/>
        <end position="24"/>
    </location>
</feature>
<keyword evidence="9" id="KW-0732">Signal</keyword>
<dbReference type="PANTHER" id="PTHR46300">
    <property type="entry name" value="P450, PUTATIVE (EUROFUNG)-RELATED-RELATED"/>
    <property type="match status" value="1"/>
</dbReference>
<accession>A0AAD6U9I2</accession>
<evidence type="ECO:0000256" key="9">
    <source>
        <dbReference type="SAM" id="SignalP"/>
    </source>
</evidence>
<dbReference type="CDD" id="cd11065">
    <property type="entry name" value="CYP64-like"/>
    <property type="match status" value="1"/>
</dbReference>
<evidence type="ECO:0000256" key="7">
    <source>
        <dbReference type="ARBA" id="ARBA00023004"/>
    </source>
</evidence>
<feature type="chain" id="PRO_5042156307" evidence="9">
    <location>
        <begin position="25"/>
        <end position="506"/>
    </location>
</feature>